<feature type="domain" description="Chitin-binding type-4" evidence="2">
    <location>
        <begin position="22"/>
        <end position="211"/>
    </location>
</feature>
<keyword evidence="1" id="KW-0732">Signal</keyword>
<sequence>MQTVLWALLSVWLHLPIAVWSHARLMMPPSRSSMWRLGFPTKKNFNDNALYCGGIQIQWQRNGGKCGICGDPYSMPHPRDNEANGKYGQGIISRQYLSGQIMEARVDVTTNHRGYFEFKLCPNNNPKREATQECLDKYPLKLAHGKGSKYYVGDKGNGDISVKLQLPKGLTCAQCVFQWTYVAGNNWGRCEDGVSRLGCGPQETFRGCADIAIGKNYNMFPFTPSQNDIGNKYYGSSSFYKSTKQKLTKETSITKYPKYASEISRQSQIGNSTNTTKSKHSKSKNVTYPSSWLHFHLDKKTTRMPKLPNGSSRDPLSLWKYQRPKSYFNIFPEKKSASTQKIRTSKHDDGYFKGVSNFDTSIEKSQLSKILQQREKEIQLLRFYLQNSSPSKNSNETRGFSLNGRKYKDFWYL</sequence>
<evidence type="ECO:0000313" key="3">
    <source>
        <dbReference type="EMBL" id="GIY73094.1"/>
    </source>
</evidence>
<evidence type="ECO:0000259" key="2">
    <source>
        <dbReference type="Pfam" id="PF03067"/>
    </source>
</evidence>
<proteinExistence type="predicted"/>
<evidence type="ECO:0000313" key="4">
    <source>
        <dbReference type="Proteomes" id="UP001054837"/>
    </source>
</evidence>
<dbReference type="AlphaFoldDB" id="A0AAV4VTJ0"/>
<organism evidence="3 4">
    <name type="scientific">Caerostris darwini</name>
    <dbReference type="NCBI Taxonomy" id="1538125"/>
    <lineage>
        <taxon>Eukaryota</taxon>
        <taxon>Metazoa</taxon>
        <taxon>Ecdysozoa</taxon>
        <taxon>Arthropoda</taxon>
        <taxon>Chelicerata</taxon>
        <taxon>Arachnida</taxon>
        <taxon>Araneae</taxon>
        <taxon>Araneomorphae</taxon>
        <taxon>Entelegynae</taxon>
        <taxon>Araneoidea</taxon>
        <taxon>Araneidae</taxon>
        <taxon>Caerostris</taxon>
    </lineage>
</organism>
<gene>
    <name evidence="3" type="primary">AVEN_111649_1</name>
    <name evidence="3" type="ORF">CDAR_67971</name>
</gene>
<accession>A0AAV4VTJ0</accession>
<reference evidence="3 4" key="1">
    <citation type="submission" date="2021-06" db="EMBL/GenBank/DDBJ databases">
        <title>Caerostris darwini draft genome.</title>
        <authorList>
            <person name="Kono N."/>
            <person name="Arakawa K."/>
        </authorList>
    </citation>
    <scope>NUCLEOTIDE SEQUENCE [LARGE SCALE GENOMIC DNA]</scope>
</reference>
<feature type="chain" id="PRO_5043495457" evidence="1">
    <location>
        <begin position="22"/>
        <end position="413"/>
    </location>
</feature>
<feature type="signal peptide" evidence="1">
    <location>
        <begin position="1"/>
        <end position="21"/>
    </location>
</feature>
<evidence type="ECO:0000256" key="1">
    <source>
        <dbReference type="SAM" id="SignalP"/>
    </source>
</evidence>
<dbReference type="InterPro" id="IPR004302">
    <property type="entry name" value="Cellulose/chitin-bd_N"/>
</dbReference>
<comment type="caution">
    <text evidence="3">The sequence shown here is derived from an EMBL/GenBank/DDBJ whole genome shotgun (WGS) entry which is preliminary data.</text>
</comment>
<dbReference type="Pfam" id="PF03067">
    <property type="entry name" value="LPMO_10"/>
    <property type="match status" value="1"/>
</dbReference>
<keyword evidence="4" id="KW-1185">Reference proteome</keyword>
<dbReference type="Proteomes" id="UP001054837">
    <property type="component" value="Unassembled WGS sequence"/>
</dbReference>
<dbReference type="EMBL" id="BPLQ01013561">
    <property type="protein sequence ID" value="GIY73094.1"/>
    <property type="molecule type" value="Genomic_DNA"/>
</dbReference>
<protein>
    <submittedName>
        <fullName evidence="3">Chitin-binding type-4 domain-containing protein</fullName>
    </submittedName>
</protein>
<name>A0AAV4VTJ0_9ARAC</name>